<name>A0A0F9TMC1_9ZZZZ</name>
<comment type="caution">
    <text evidence="1">The sequence shown here is derived from an EMBL/GenBank/DDBJ whole genome shotgun (WGS) entry which is preliminary data.</text>
</comment>
<protein>
    <submittedName>
        <fullName evidence="1">Uncharacterized protein</fullName>
    </submittedName>
</protein>
<dbReference type="AlphaFoldDB" id="A0A0F9TMC1"/>
<dbReference type="EMBL" id="LAZR01000231">
    <property type="protein sequence ID" value="KKN80394.1"/>
    <property type="molecule type" value="Genomic_DNA"/>
</dbReference>
<organism evidence="1">
    <name type="scientific">marine sediment metagenome</name>
    <dbReference type="NCBI Taxonomy" id="412755"/>
    <lineage>
        <taxon>unclassified sequences</taxon>
        <taxon>metagenomes</taxon>
        <taxon>ecological metagenomes</taxon>
    </lineage>
</organism>
<reference evidence="1" key="1">
    <citation type="journal article" date="2015" name="Nature">
        <title>Complex archaea that bridge the gap between prokaryotes and eukaryotes.</title>
        <authorList>
            <person name="Spang A."/>
            <person name="Saw J.H."/>
            <person name="Jorgensen S.L."/>
            <person name="Zaremba-Niedzwiedzka K."/>
            <person name="Martijn J."/>
            <person name="Lind A.E."/>
            <person name="van Eijk R."/>
            <person name="Schleper C."/>
            <person name="Guy L."/>
            <person name="Ettema T.J."/>
        </authorList>
    </citation>
    <scope>NUCLEOTIDE SEQUENCE</scope>
</reference>
<proteinExistence type="predicted"/>
<evidence type="ECO:0000313" key="1">
    <source>
        <dbReference type="EMBL" id="KKN80394.1"/>
    </source>
</evidence>
<sequence length="56" mass="6209">MKVSDLAGLDRIIDNVRIDLGSDAADRTISALFSDLRDELGEPMCQCGECEVCYER</sequence>
<gene>
    <name evidence="1" type="ORF">LCGC14_0329870</name>
</gene>
<accession>A0A0F9TMC1</accession>